<dbReference type="AlphaFoldDB" id="A0A151JNQ0"/>
<name>A0A151JNQ0_9HYME</name>
<keyword evidence="3" id="KW-1185">Reference proteome</keyword>
<proteinExistence type="predicted"/>
<feature type="region of interest" description="Disordered" evidence="1">
    <location>
        <begin position="15"/>
        <end position="131"/>
    </location>
</feature>
<evidence type="ECO:0000313" key="2">
    <source>
        <dbReference type="EMBL" id="KYN28141.1"/>
    </source>
</evidence>
<accession>A0A151JNQ0</accession>
<evidence type="ECO:0000256" key="1">
    <source>
        <dbReference type="SAM" id="MobiDB-lite"/>
    </source>
</evidence>
<evidence type="ECO:0000313" key="3">
    <source>
        <dbReference type="Proteomes" id="UP000078492"/>
    </source>
</evidence>
<feature type="compositionally biased region" description="Pro residues" evidence="1">
    <location>
        <begin position="108"/>
        <end position="131"/>
    </location>
</feature>
<gene>
    <name evidence="2" type="ORF">ALC57_02469</name>
</gene>
<protein>
    <submittedName>
        <fullName evidence="2">Uncharacterized protein</fullName>
    </submittedName>
</protein>
<dbReference type="EMBL" id="KQ978820">
    <property type="protein sequence ID" value="KYN28141.1"/>
    <property type="molecule type" value="Genomic_DNA"/>
</dbReference>
<organism evidence="2 3">
    <name type="scientific">Trachymyrmex cornetzi</name>
    <dbReference type="NCBI Taxonomy" id="471704"/>
    <lineage>
        <taxon>Eukaryota</taxon>
        <taxon>Metazoa</taxon>
        <taxon>Ecdysozoa</taxon>
        <taxon>Arthropoda</taxon>
        <taxon>Hexapoda</taxon>
        <taxon>Insecta</taxon>
        <taxon>Pterygota</taxon>
        <taxon>Neoptera</taxon>
        <taxon>Endopterygota</taxon>
        <taxon>Hymenoptera</taxon>
        <taxon>Apocrita</taxon>
        <taxon>Aculeata</taxon>
        <taxon>Formicoidea</taxon>
        <taxon>Formicidae</taxon>
        <taxon>Myrmicinae</taxon>
        <taxon>Trachymyrmex</taxon>
    </lineage>
</organism>
<feature type="compositionally biased region" description="Basic and acidic residues" evidence="1">
    <location>
        <begin position="38"/>
        <end position="66"/>
    </location>
</feature>
<feature type="non-terminal residue" evidence="2">
    <location>
        <position position="1"/>
    </location>
</feature>
<sequence length="131" mass="13900">KTVAGINIVEADECTRSSKNGEAQRAAFSSAVSGTVHRTKDGNRKEIDETVRGKAKDASADGEQGRGETTARYTGRAVVYTPTSMGRQRDATEGPPRPRRTPTTTQFPTPPASQPLSAPPTTPPKPARAKP</sequence>
<dbReference type="Proteomes" id="UP000078492">
    <property type="component" value="Unassembled WGS sequence"/>
</dbReference>
<reference evidence="2 3" key="1">
    <citation type="submission" date="2015-09" db="EMBL/GenBank/DDBJ databases">
        <title>Trachymyrmex cornetzi WGS genome.</title>
        <authorList>
            <person name="Nygaard S."/>
            <person name="Hu H."/>
            <person name="Boomsma J."/>
            <person name="Zhang G."/>
        </authorList>
    </citation>
    <scope>NUCLEOTIDE SEQUENCE [LARGE SCALE GENOMIC DNA]</scope>
    <source>
        <strain evidence="2">Tcor2-1</strain>
        <tissue evidence="2">Whole body</tissue>
    </source>
</reference>